<accession>A0ABV7WMF1</accession>
<protein>
    <recommendedName>
        <fullName evidence="3">Phage tail tape measure protein</fullName>
    </recommendedName>
</protein>
<dbReference type="Proteomes" id="UP001595685">
    <property type="component" value="Unassembled WGS sequence"/>
</dbReference>
<feature type="non-terminal residue" evidence="1">
    <location>
        <position position="176"/>
    </location>
</feature>
<evidence type="ECO:0000313" key="1">
    <source>
        <dbReference type="EMBL" id="MFC3690574.1"/>
    </source>
</evidence>
<dbReference type="RefSeq" id="WP_376985849.1">
    <property type="nucleotide sequence ID" value="NZ_JBHRWW010000055.1"/>
</dbReference>
<proteinExistence type="predicted"/>
<gene>
    <name evidence="1" type="ORF">ACFOLH_19695</name>
</gene>
<comment type="caution">
    <text evidence="1">The sequence shown here is derived from an EMBL/GenBank/DDBJ whole genome shotgun (WGS) entry which is preliminary data.</text>
</comment>
<sequence>MALYSLIPVLSTKLTAGLRENIAAWRESQAAVKARAQADADIARKTLDSTAAILKQNDAEFGHYRQMERTAKQYGMNISYQDEFTRLIRQETEQTNLASQAKLKLAAANRQLSISARAASVAVGLARGALAFVGGPVGAATLAGSALLYFHQQAKEARQSAIDLKDAVVETSEALM</sequence>
<reference evidence="2" key="1">
    <citation type="journal article" date="2019" name="Int. J. Syst. Evol. Microbiol.">
        <title>The Global Catalogue of Microorganisms (GCM) 10K type strain sequencing project: providing services to taxonomists for standard genome sequencing and annotation.</title>
        <authorList>
            <consortium name="The Broad Institute Genomics Platform"/>
            <consortium name="The Broad Institute Genome Sequencing Center for Infectious Disease"/>
            <person name="Wu L."/>
            <person name="Ma J."/>
        </authorList>
    </citation>
    <scope>NUCLEOTIDE SEQUENCE [LARGE SCALE GENOMIC DNA]</scope>
    <source>
        <strain evidence="2">NCAIM B.02333</strain>
    </source>
</reference>
<keyword evidence="2" id="KW-1185">Reference proteome</keyword>
<dbReference type="EMBL" id="JBHRWW010000055">
    <property type="protein sequence ID" value="MFC3690574.1"/>
    <property type="molecule type" value="Genomic_DNA"/>
</dbReference>
<evidence type="ECO:0000313" key="2">
    <source>
        <dbReference type="Proteomes" id="UP001595685"/>
    </source>
</evidence>
<evidence type="ECO:0008006" key="3">
    <source>
        <dbReference type="Google" id="ProtNLM"/>
    </source>
</evidence>
<name>A0ABV7WMF1_9MICO</name>
<organism evidence="1 2">
    <name type="scientific">Aquipuribacter hungaricus</name>
    <dbReference type="NCBI Taxonomy" id="545624"/>
    <lineage>
        <taxon>Bacteria</taxon>
        <taxon>Bacillati</taxon>
        <taxon>Actinomycetota</taxon>
        <taxon>Actinomycetes</taxon>
        <taxon>Micrococcales</taxon>
        <taxon>Intrasporangiaceae</taxon>
        <taxon>Aquipuribacter</taxon>
    </lineage>
</organism>